<evidence type="ECO:0000259" key="1">
    <source>
        <dbReference type="SMART" id="SM01034"/>
    </source>
</evidence>
<organism evidence="2 3">
    <name type="scientific">Pelobates cultripes</name>
    <name type="common">Western spadefoot toad</name>
    <dbReference type="NCBI Taxonomy" id="61616"/>
    <lineage>
        <taxon>Eukaryota</taxon>
        <taxon>Metazoa</taxon>
        <taxon>Chordata</taxon>
        <taxon>Craniata</taxon>
        <taxon>Vertebrata</taxon>
        <taxon>Euteleostomi</taxon>
        <taxon>Amphibia</taxon>
        <taxon>Batrachia</taxon>
        <taxon>Anura</taxon>
        <taxon>Pelobatoidea</taxon>
        <taxon>Pelobatidae</taxon>
        <taxon>Pelobates</taxon>
    </lineage>
</organism>
<dbReference type="Proteomes" id="UP001295444">
    <property type="component" value="Chromosome 05"/>
</dbReference>
<evidence type="ECO:0000313" key="3">
    <source>
        <dbReference type="Proteomes" id="UP001295444"/>
    </source>
</evidence>
<accession>A0AAD1W792</accession>
<gene>
    <name evidence="2" type="ORF">PECUL_23A040297</name>
</gene>
<dbReference type="PANTHER" id="PTHR34035:SF2">
    <property type="entry name" value="TESTIS-EXPRESSED PROTEIN 47 ISOFORM X1"/>
    <property type="match status" value="1"/>
</dbReference>
<proteinExistence type="predicted"/>
<dbReference type="SMART" id="SM01034">
    <property type="entry name" value="BLUF"/>
    <property type="match status" value="1"/>
</dbReference>
<dbReference type="InterPro" id="IPR007024">
    <property type="entry name" value="BLUF_domain"/>
</dbReference>
<evidence type="ECO:0000313" key="2">
    <source>
        <dbReference type="EMBL" id="CAH2292090.1"/>
    </source>
</evidence>
<dbReference type="PANTHER" id="PTHR34035">
    <property type="entry name" value="TESTIS-EXPRESSED PROTEIN 47"/>
    <property type="match status" value="1"/>
</dbReference>
<keyword evidence="3" id="KW-1185">Reference proteome</keyword>
<dbReference type="Pfam" id="PF24787">
    <property type="entry name" value="TEX47"/>
    <property type="match status" value="1"/>
</dbReference>
<name>A0AAD1W792_PELCU</name>
<dbReference type="GO" id="GO:0009882">
    <property type="term" value="F:blue light photoreceptor activity"/>
    <property type="evidence" value="ECO:0007669"/>
    <property type="project" value="InterPro"/>
</dbReference>
<feature type="domain" description="BLUF" evidence="1">
    <location>
        <begin position="46"/>
        <end position="147"/>
    </location>
</feature>
<dbReference type="GO" id="GO:0016301">
    <property type="term" value="F:kinase activity"/>
    <property type="evidence" value="ECO:0007669"/>
    <property type="project" value="UniProtKB-KW"/>
</dbReference>
<keyword evidence="2" id="KW-0808">Transferase</keyword>
<protein>
    <submittedName>
        <fullName evidence="2">Serine threonine- kinase SBK1</fullName>
    </submittedName>
</protein>
<dbReference type="GO" id="GO:0071949">
    <property type="term" value="F:FAD binding"/>
    <property type="evidence" value="ECO:0007669"/>
    <property type="project" value="InterPro"/>
</dbReference>
<dbReference type="InterPro" id="IPR055308">
    <property type="entry name" value="TEX47-like"/>
</dbReference>
<sequence length="258" mass="30121">MENLGKAKDPEWNTETNLEKMDKSYFHLLLNKRMVLNPRDDTKSLLHRLIFVSKISPELADKRDLAEYWEQQFLLYNQGESVSGLLLLYSSYTIHIMESSSDVLYCVLRELRKMQKRESRALLLEPRILVMSHNLPFRLFTQWSYKVLDVPAQYLEEKYGDEATDGIISECLTKILKIGKHLTKYPKGSKDIPDTVFDKVPELIIPQGFISHLLQCKQLFTPDQFLEFYDTPLNILLDSDQVWPTAVHLTPVQKRSVL</sequence>
<reference evidence="2" key="1">
    <citation type="submission" date="2022-03" db="EMBL/GenBank/DDBJ databases">
        <authorList>
            <person name="Alioto T."/>
            <person name="Alioto T."/>
            <person name="Gomez Garrido J."/>
        </authorList>
    </citation>
    <scope>NUCLEOTIDE SEQUENCE</scope>
</reference>
<dbReference type="AlphaFoldDB" id="A0AAD1W792"/>
<dbReference type="EMBL" id="OW240916">
    <property type="protein sequence ID" value="CAH2292090.1"/>
    <property type="molecule type" value="Genomic_DNA"/>
</dbReference>
<keyword evidence="2" id="KW-0418">Kinase</keyword>